<keyword evidence="3" id="KW-1185">Reference proteome</keyword>
<dbReference type="VEuPathDB" id="TriTrypDB:LtaPh_3666700"/>
<feature type="region of interest" description="Disordered" evidence="1">
    <location>
        <begin position="1"/>
        <end position="29"/>
    </location>
</feature>
<evidence type="ECO:0000313" key="3">
    <source>
        <dbReference type="Proteomes" id="UP000419144"/>
    </source>
</evidence>
<feature type="compositionally biased region" description="Polar residues" evidence="1">
    <location>
        <begin position="1"/>
        <end position="19"/>
    </location>
</feature>
<organism evidence="2 3">
    <name type="scientific">Leishmania tarentolae</name>
    <name type="common">Sauroleishmania tarentolae</name>
    <dbReference type="NCBI Taxonomy" id="5689"/>
    <lineage>
        <taxon>Eukaryota</taxon>
        <taxon>Discoba</taxon>
        <taxon>Euglenozoa</taxon>
        <taxon>Kinetoplastea</taxon>
        <taxon>Metakinetoplastina</taxon>
        <taxon>Trypanosomatida</taxon>
        <taxon>Trypanosomatidae</taxon>
        <taxon>Leishmaniinae</taxon>
        <taxon>Leishmania</taxon>
        <taxon>lizard Leishmania</taxon>
    </lineage>
</organism>
<feature type="region of interest" description="Disordered" evidence="1">
    <location>
        <begin position="298"/>
        <end position="362"/>
    </location>
</feature>
<protein>
    <submittedName>
        <fullName evidence="2">Uncharacterized protein</fullName>
    </submittedName>
</protein>
<name>A0A640KVS0_LEITA</name>
<feature type="compositionally biased region" description="Polar residues" evidence="1">
    <location>
        <begin position="154"/>
        <end position="177"/>
    </location>
</feature>
<proteinExistence type="predicted"/>
<accession>A0A640KVS0</accession>
<dbReference type="Proteomes" id="UP000419144">
    <property type="component" value="Unassembled WGS sequence"/>
</dbReference>
<feature type="region of interest" description="Disordered" evidence="1">
    <location>
        <begin position="385"/>
        <end position="404"/>
    </location>
</feature>
<feature type="compositionally biased region" description="Polar residues" evidence="1">
    <location>
        <begin position="333"/>
        <end position="353"/>
    </location>
</feature>
<sequence>MSFSFQPSPSVLQRSNLADSRTRSVDASHHDELETFLRERLENWDKEAAKAIVVWGRLGGMCSSEYLSQLRRAQTTLSKSSKAKQCNTLALQVYNDSHTHRRQSYRDRLAAQYWARKEEKMKAAQQHRDRELRRQKRPQANVQAPLSLPPMSQPTPSALSRQLRTLRAASTSLSPRLTSARAPHVPFTPALPTGHPRRTRRSSVGGPAHHGESRVHEVKLEARNTKESQKHKELAAPINECSNFTLSGARSDGRSSLIFSTKDGQEASATASTPTAMTSQPSSSFHDTFIMRRRRRLSEHGRLSSSSVVALKHTAQHDRSLKNSPRAVAPSRLQPTSHTACGRSPTSSNTTRQDCADEEGKAPLPVSTIGLLLPSHSDVVTATFTFSSPSPKKPSGLCRRRSTQGRRLNISEHTERQDYELDADAQKSTANSLLQAISPIKKISNSDDLSSASSAASYLNRGVLEE</sequence>
<comment type="caution">
    <text evidence="2">The sequence shown here is derived from an EMBL/GenBank/DDBJ whole genome shotgun (WGS) entry which is preliminary data.</text>
</comment>
<feature type="region of interest" description="Disordered" evidence="1">
    <location>
        <begin position="120"/>
        <end position="222"/>
    </location>
</feature>
<dbReference type="OrthoDB" id="267742at2759"/>
<dbReference type="AlphaFoldDB" id="A0A640KVS0"/>
<reference evidence="2" key="1">
    <citation type="submission" date="2019-11" db="EMBL/GenBank/DDBJ databases">
        <title>Leishmania tarentolae CDS.</title>
        <authorList>
            <person name="Goto Y."/>
            <person name="Yamagishi J."/>
        </authorList>
    </citation>
    <scope>NUCLEOTIDE SEQUENCE [LARGE SCALE GENOMIC DNA]</scope>
    <source>
        <strain evidence="2">Parrot Tar II</strain>
    </source>
</reference>
<feature type="compositionally biased region" description="Basic and acidic residues" evidence="1">
    <location>
        <begin position="20"/>
        <end position="29"/>
    </location>
</feature>
<gene>
    <name evidence="2" type="ORF">LtaPh_3666700</name>
</gene>
<evidence type="ECO:0000256" key="1">
    <source>
        <dbReference type="SAM" id="MobiDB-lite"/>
    </source>
</evidence>
<feature type="compositionally biased region" description="Basic and acidic residues" evidence="1">
    <location>
        <begin position="209"/>
        <end position="222"/>
    </location>
</feature>
<feature type="region of interest" description="Disordered" evidence="1">
    <location>
        <begin position="263"/>
        <end position="284"/>
    </location>
</feature>
<dbReference type="EMBL" id="BLBS01000057">
    <property type="protein sequence ID" value="GET93753.1"/>
    <property type="molecule type" value="Genomic_DNA"/>
</dbReference>
<feature type="compositionally biased region" description="Low complexity" evidence="1">
    <location>
        <begin position="267"/>
        <end position="284"/>
    </location>
</feature>
<evidence type="ECO:0000313" key="2">
    <source>
        <dbReference type="EMBL" id="GET93753.1"/>
    </source>
</evidence>
<feature type="compositionally biased region" description="Basic and acidic residues" evidence="1">
    <location>
        <begin position="120"/>
        <end position="132"/>
    </location>
</feature>